<dbReference type="Gene3D" id="1.20.1600.10">
    <property type="entry name" value="Outer membrane efflux proteins (OEP)"/>
    <property type="match status" value="1"/>
</dbReference>
<evidence type="ECO:0000313" key="4">
    <source>
        <dbReference type="Proteomes" id="UP001500547"/>
    </source>
</evidence>
<comment type="similarity">
    <text evidence="1 2">Belongs to the outer membrane factor (OMF) (TC 1.B.17) family.</text>
</comment>
<reference evidence="4" key="1">
    <citation type="journal article" date="2019" name="Int. J. Syst. Evol. Microbiol.">
        <title>The Global Catalogue of Microorganisms (GCM) 10K type strain sequencing project: providing services to taxonomists for standard genome sequencing and annotation.</title>
        <authorList>
            <consortium name="The Broad Institute Genomics Platform"/>
            <consortium name="The Broad Institute Genome Sequencing Center for Infectious Disease"/>
            <person name="Wu L."/>
            <person name="Ma J."/>
        </authorList>
    </citation>
    <scope>NUCLEOTIDE SEQUENCE [LARGE SCALE GENOMIC DNA]</scope>
    <source>
        <strain evidence="4">JCM 18715</strain>
    </source>
</reference>
<accession>A0ABP9QVF7</accession>
<feature type="signal peptide" evidence="2">
    <location>
        <begin position="1"/>
        <end position="28"/>
    </location>
</feature>
<keyword evidence="2" id="KW-0449">Lipoprotein</keyword>
<protein>
    <submittedName>
        <fullName evidence="3">Efflux transporter outer membrane subunit</fullName>
    </submittedName>
</protein>
<keyword evidence="2" id="KW-0472">Membrane</keyword>
<comment type="caution">
    <text evidence="3">The sequence shown here is derived from an EMBL/GenBank/DDBJ whole genome shotgun (WGS) entry which is preliminary data.</text>
</comment>
<dbReference type="RefSeq" id="WP_345533648.1">
    <property type="nucleotide sequence ID" value="NZ_BAABLD010000010.1"/>
</dbReference>
<dbReference type="PROSITE" id="PS51257">
    <property type="entry name" value="PROKAR_LIPOPROTEIN"/>
    <property type="match status" value="1"/>
</dbReference>
<organism evidence="3 4">
    <name type="scientific">Viridibacterium curvum</name>
    <dbReference type="NCBI Taxonomy" id="1101404"/>
    <lineage>
        <taxon>Bacteria</taxon>
        <taxon>Pseudomonadati</taxon>
        <taxon>Pseudomonadota</taxon>
        <taxon>Betaproteobacteria</taxon>
        <taxon>Rhodocyclales</taxon>
        <taxon>Rhodocyclaceae</taxon>
        <taxon>Viridibacterium</taxon>
    </lineage>
</organism>
<name>A0ABP9QVF7_9RHOO</name>
<keyword evidence="2" id="KW-0812">Transmembrane</keyword>
<dbReference type="Pfam" id="PF02321">
    <property type="entry name" value="OEP"/>
    <property type="match status" value="2"/>
</dbReference>
<keyword evidence="2" id="KW-0564">Palmitate</keyword>
<dbReference type="PANTHER" id="PTHR30203">
    <property type="entry name" value="OUTER MEMBRANE CATION EFFLUX PROTEIN"/>
    <property type="match status" value="1"/>
</dbReference>
<evidence type="ECO:0000313" key="3">
    <source>
        <dbReference type="EMBL" id="GAA5167998.1"/>
    </source>
</evidence>
<dbReference type="InterPro" id="IPR003423">
    <property type="entry name" value="OMP_efflux"/>
</dbReference>
<keyword evidence="2" id="KW-0732">Signal</keyword>
<evidence type="ECO:0000256" key="1">
    <source>
        <dbReference type="ARBA" id="ARBA00007613"/>
    </source>
</evidence>
<keyword evidence="4" id="KW-1185">Reference proteome</keyword>
<keyword evidence="2" id="KW-1134">Transmembrane beta strand</keyword>
<dbReference type="InterPro" id="IPR010131">
    <property type="entry name" value="MdtP/NodT-like"/>
</dbReference>
<dbReference type="NCBIfam" id="TIGR01845">
    <property type="entry name" value="outer_NodT"/>
    <property type="match status" value="1"/>
</dbReference>
<proteinExistence type="inferred from homology"/>
<dbReference type="Proteomes" id="UP001500547">
    <property type="component" value="Unassembled WGS sequence"/>
</dbReference>
<dbReference type="PANTHER" id="PTHR30203:SF30">
    <property type="entry name" value="OUTER MEMBRANE PROTEIN-RELATED"/>
    <property type="match status" value="1"/>
</dbReference>
<dbReference type="SUPFAM" id="SSF56954">
    <property type="entry name" value="Outer membrane efflux proteins (OEP)"/>
    <property type="match status" value="1"/>
</dbReference>
<comment type="subcellular location">
    <subcellularLocation>
        <location evidence="2">Cell membrane</location>
        <topology evidence="2">Lipid-anchor</topology>
    </subcellularLocation>
</comment>
<evidence type="ECO:0000256" key="2">
    <source>
        <dbReference type="RuleBase" id="RU362097"/>
    </source>
</evidence>
<dbReference type="Gene3D" id="2.20.200.10">
    <property type="entry name" value="Outer membrane efflux proteins (OEP)"/>
    <property type="match status" value="1"/>
</dbReference>
<sequence>MPDLIKQPMKTPLYLGMLAALALLSACASTPQADKPTLELPAAQAPTEDLAKWWVRYNDPALDALVERALANNADLRIAAARVEESAAALRVARSGYAPSVDLAADASRSKATEKGAVARPAGTYLSNDFKVGIDVAYEVDLWGRVRSANRAALGDFAATREALATAQSSIAAQVARSYFSLLAIDHKLDFLQQTLVTRNEALQLALRRLNGGTANNLQVQQAQSERDAIAAAVPTLKASQAQAERAIALLVGASPREIIEGKVSRSTAATLPDAPAVPEGLPSSLLMRRPDVRQAEATLAASQARVSEARAQYFPQIILTGGAGYESAQLSDLFSPQAFIWRLAAGLTQPIFGLNRIDAQVNAAKARSTQAEVGYVRTVQTAFKEAYDALGNLRAARETQVAQTQRATALVESLRIAQKRYDVGASPWLEVLDAQRNLYSVESDRIDAQANALTASVDIFRALGGGW</sequence>
<gene>
    <name evidence="3" type="ORF">GCM10025770_27320</name>
</gene>
<dbReference type="EMBL" id="BAABLD010000010">
    <property type="protein sequence ID" value="GAA5167998.1"/>
    <property type="molecule type" value="Genomic_DNA"/>
</dbReference>
<feature type="chain" id="PRO_5044957830" evidence="2">
    <location>
        <begin position="29"/>
        <end position="468"/>
    </location>
</feature>